<keyword evidence="2" id="KW-1185">Reference proteome</keyword>
<reference evidence="1 2" key="1">
    <citation type="submission" date="2014-04" db="EMBL/GenBank/DDBJ databases">
        <title>Evolutionary Origins and Diversification of the Mycorrhizal Mutualists.</title>
        <authorList>
            <consortium name="DOE Joint Genome Institute"/>
            <consortium name="Mycorrhizal Genomics Consortium"/>
            <person name="Kohler A."/>
            <person name="Kuo A."/>
            <person name="Nagy L.G."/>
            <person name="Floudas D."/>
            <person name="Copeland A."/>
            <person name="Barry K.W."/>
            <person name="Cichocki N."/>
            <person name="Veneault-Fourrey C."/>
            <person name="LaButti K."/>
            <person name="Lindquist E.A."/>
            <person name="Lipzen A."/>
            <person name="Lundell T."/>
            <person name="Morin E."/>
            <person name="Murat C."/>
            <person name="Riley R."/>
            <person name="Ohm R."/>
            <person name="Sun H."/>
            <person name="Tunlid A."/>
            <person name="Henrissat B."/>
            <person name="Grigoriev I.V."/>
            <person name="Hibbett D.S."/>
            <person name="Martin F."/>
        </authorList>
    </citation>
    <scope>NUCLEOTIDE SEQUENCE [LARGE SCALE GENOMIC DNA]</scope>
    <source>
        <strain evidence="1 2">MD-312</strain>
    </source>
</reference>
<dbReference type="Proteomes" id="UP000053820">
    <property type="component" value="Unassembled WGS sequence"/>
</dbReference>
<accession>A0A0C9VSM5</accession>
<name>A0A0C9VSM5_9AGAM</name>
<dbReference type="HOGENOM" id="CLU_604185_0_0_1"/>
<organism evidence="1 2">
    <name type="scientific">Hydnomerulius pinastri MD-312</name>
    <dbReference type="NCBI Taxonomy" id="994086"/>
    <lineage>
        <taxon>Eukaryota</taxon>
        <taxon>Fungi</taxon>
        <taxon>Dikarya</taxon>
        <taxon>Basidiomycota</taxon>
        <taxon>Agaricomycotina</taxon>
        <taxon>Agaricomycetes</taxon>
        <taxon>Agaricomycetidae</taxon>
        <taxon>Boletales</taxon>
        <taxon>Boletales incertae sedis</taxon>
        <taxon>Leucogyrophana</taxon>
    </lineage>
</organism>
<dbReference type="OrthoDB" id="2745518at2759"/>
<evidence type="ECO:0000313" key="1">
    <source>
        <dbReference type="EMBL" id="KIJ60910.1"/>
    </source>
</evidence>
<proteinExistence type="predicted"/>
<dbReference type="EMBL" id="KN839867">
    <property type="protein sequence ID" value="KIJ60910.1"/>
    <property type="molecule type" value="Genomic_DNA"/>
</dbReference>
<protein>
    <recommendedName>
        <fullName evidence="3">Aprataxin and PNK-like factor PBZ domain-containing protein</fullName>
    </recommendedName>
</protein>
<gene>
    <name evidence="1" type="ORF">HYDPIDRAFT_116592</name>
</gene>
<dbReference type="AlphaFoldDB" id="A0A0C9VSM5"/>
<sequence length="450" mass="51341">MRNFFQAMQSPFVNADLVDRILTSLPDFSSLVSTILTSKAVYAVYKAHPTSIQRAVAYNLVGSALPEALRLVRCRRRGMTLKPPNELLGEDDIVKNPQLTRDEIKDLVGISGSAKRLEELFSWREKDCRFQSSSQLTVGESHRFNRALFRLSLYSSAYGEGAYVEDDFLDEDDPDGDLLLENALSLRKRFFETFPTIELEEIKSFTSFLTDIIHWAMNAHSYFDMGSTDKLLFYGSLPHIVSDMYLGVGESPDDETRAIPEGFWDGFVPRSISVVLKQRKAPVLTDEQAKRVIIDEVVGGNVNCTQCHAGPMPRKDLWCPSTWDFLRGTIPPHAIRQRLPGYLPGNDTHGPAITDIWEINTYSELIDQLFEHKTNAFDSWKREDFLCTGCLGKFLEEHIWVWYVGEKRKRGEVIPEDCWYGYNCRTQRHKPAHASRLNHFCEPSRGDAPA</sequence>
<evidence type="ECO:0008006" key="3">
    <source>
        <dbReference type="Google" id="ProtNLM"/>
    </source>
</evidence>
<evidence type="ECO:0000313" key="2">
    <source>
        <dbReference type="Proteomes" id="UP000053820"/>
    </source>
</evidence>